<dbReference type="InterPro" id="IPR027417">
    <property type="entry name" value="P-loop_NTPase"/>
</dbReference>
<dbReference type="AlphaFoldDB" id="S1RWE3"/>
<keyword evidence="5" id="KW-0067">ATP-binding</keyword>
<dbReference type="GO" id="GO:0043531">
    <property type="term" value="F:ADP binding"/>
    <property type="evidence" value="ECO:0007669"/>
    <property type="project" value="InterPro"/>
</dbReference>
<dbReference type="InterPro" id="IPR036388">
    <property type="entry name" value="WH-like_DNA-bd_sf"/>
</dbReference>
<evidence type="ECO:0000256" key="5">
    <source>
        <dbReference type="ARBA" id="ARBA00022840"/>
    </source>
</evidence>
<keyword evidence="4" id="KW-0611">Plant defense</keyword>
<reference evidence="8 9" key="1">
    <citation type="journal article" date="2013" name="Genome Biol.">
        <title>The genome sequence of the most widely cultivated cacao type and its use to identify candidate genes regulating pod color.</title>
        <authorList>
            <person name="Motamayor J.C."/>
            <person name="Mockaitis K."/>
            <person name="Schmutz J."/>
            <person name="Haiminen N."/>
            <person name="Iii D.L."/>
            <person name="Cornejo O."/>
            <person name="Findley S.D."/>
            <person name="Zheng P."/>
            <person name="Utro F."/>
            <person name="Royaert S."/>
            <person name="Saski C."/>
            <person name="Jenkins J."/>
            <person name="Podicheti R."/>
            <person name="Zhao M."/>
            <person name="Scheffler B.E."/>
            <person name="Stack J.C."/>
            <person name="Feltus F.A."/>
            <person name="Mustiga G.M."/>
            <person name="Amores F."/>
            <person name="Phillips W."/>
            <person name="Marelli J.P."/>
            <person name="May G.D."/>
            <person name="Shapiro H."/>
            <person name="Ma J."/>
            <person name="Bustamante C.D."/>
            <person name="Schnell R.J."/>
            <person name="Main D."/>
            <person name="Gilbert D."/>
            <person name="Parida L."/>
            <person name="Kuhn D.N."/>
        </authorList>
    </citation>
    <scope>NUCLEOTIDE SEQUENCE [LARGE SCALE GENOMIC DNA]</scope>
    <source>
        <strain evidence="9">cv. Matina 1-6</strain>
    </source>
</reference>
<dbReference type="Gene3D" id="1.10.10.10">
    <property type="entry name" value="Winged helix-like DNA-binding domain superfamily/Winged helix DNA-binding domain"/>
    <property type="match status" value="1"/>
</dbReference>
<accession>S1RWE3</accession>
<evidence type="ECO:0000256" key="1">
    <source>
        <dbReference type="ARBA" id="ARBA00022614"/>
    </source>
</evidence>
<evidence type="ECO:0000256" key="3">
    <source>
        <dbReference type="ARBA" id="ARBA00022741"/>
    </source>
</evidence>
<feature type="domain" description="NB-ARC" evidence="6">
    <location>
        <begin position="166"/>
        <end position="231"/>
    </location>
</feature>
<dbReference type="InterPro" id="IPR042197">
    <property type="entry name" value="Apaf_helical"/>
</dbReference>
<evidence type="ECO:0000256" key="4">
    <source>
        <dbReference type="ARBA" id="ARBA00022821"/>
    </source>
</evidence>
<dbReference type="STRING" id="3641.S1RWE3"/>
<dbReference type="Gene3D" id="1.10.8.430">
    <property type="entry name" value="Helical domain of apoptotic protease-activating factors"/>
    <property type="match status" value="1"/>
</dbReference>
<dbReference type="GO" id="GO:0006952">
    <property type="term" value="P:defense response"/>
    <property type="evidence" value="ECO:0007669"/>
    <property type="project" value="UniProtKB-KW"/>
</dbReference>
<dbReference type="Gene3D" id="3.40.50.300">
    <property type="entry name" value="P-loop containing nucleotide triphosphate hydrolases"/>
    <property type="match status" value="1"/>
</dbReference>
<feature type="domain" description="Disease resistance protein winged helix" evidence="7">
    <location>
        <begin position="318"/>
        <end position="384"/>
    </location>
</feature>
<gene>
    <name evidence="8" type="ORF">TCM_046038</name>
</gene>
<evidence type="ECO:0000313" key="8">
    <source>
        <dbReference type="EMBL" id="EOY20440.1"/>
    </source>
</evidence>
<dbReference type="FunFam" id="1.10.10.10:FF:000322">
    <property type="entry name" value="Probable disease resistance protein At1g63360"/>
    <property type="match status" value="1"/>
</dbReference>
<dbReference type="FunFam" id="1.10.8.430:FF:000003">
    <property type="entry name" value="Probable disease resistance protein At5g66910"/>
    <property type="match status" value="1"/>
</dbReference>
<dbReference type="GO" id="GO:0005524">
    <property type="term" value="F:ATP binding"/>
    <property type="evidence" value="ECO:0007669"/>
    <property type="project" value="UniProtKB-KW"/>
</dbReference>
<organism evidence="8 9">
    <name type="scientific">Theobroma cacao</name>
    <name type="common">Cacao</name>
    <name type="synonym">Cocoa</name>
    <dbReference type="NCBI Taxonomy" id="3641"/>
    <lineage>
        <taxon>Eukaryota</taxon>
        <taxon>Viridiplantae</taxon>
        <taxon>Streptophyta</taxon>
        <taxon>Embryophyta</taxon>
        <taxon>Tracheophyta</taxon>
        <taxon>Spermatophyta</taxon>
        <taxon>Magnoliopsida</taxon>
        <taxon>eudicotyledons</taxon>
        <taxon>Gunneridae</taxon>
        <taxon>Pentapetalae</taxon>
        <taxon>rosids</taxon>
        <taxon>malvids</taxon>
        <taxon>Malvales</taxon>
        <taxon>Malvaceae</taxon>
        <taxon>Byttnerioideae</taxon>
        <taxon>Theobroma</taxon>
    </lineage>
</organism>
<dbReference type="InterPro" id="IPR058922">
    <property type="entry name" value="WHD_DRP"/>
</dbReference>
<evidence type="ECO:0000313" key="9">
    <source>
        <dbReference type="Proteomes" id="UP000026915"/>
    </source>
</evidence>
<dbReference type="SUPFAM" id="SSF52540">
    <property type="entry name" value="P-loop containing nucleoside triphosphate hydrolases"/>
    <property type="match status" value="1"/>
</dbReference>
<evidence type="ECO:0000259" key="7">
    <source>
        <dbReference type="Pfam" id="PF23559"/>
    </source>
</evidence>
<dbReference type="eggNOG" id="KOG4658">
    <property type="taxonomic scope" value="Eukaryota"/>
</dbReference>
<keyword evidence="3" id="KW-0547">Nucleotide-binding</keyword>
<dbReference type="EMBL" id="KE133191">
    <property type="protein sequence ID" value="EOY20440.1"/>
    <property type="molecule type" value="Genomic_DNA"/>
</dbReference>
<dbReference type="HOGENOM" id="CLU_000427_1_2_1"/>
<keyword evidence="1" id="KW-0433">Leucine-rich repeat</keyword>
<dbReference type="Pfam" id="PF00931">
    <property type="entry name" value="NB-ARC"/>
    <property type="match status" value="2"/>
</dbReference>
<dbReference type="InterPro" id="IPR050905">
    <property type="entry name" value="Plant_NBS-LRR"/>
</dbReference>
<protein>
    <submittedName>
        <fullName evidence="8">NBS-LRR type disease resistance protein</fullName>
    </submittedName>
</protein>
<dbReference type="InParanoid" id="S1RWE3"/>
<dbReference type="PANTHER" id="PTHR33463:SF220">
    <property type="entry name" value="NB-ARC DOMAIN-CONTAINING PROTEIN"/>
    <property type="match status" value="1"/>
</dbReference>
<feature type="domain" description="NB-ARC" evidence="6">
    <location>
        <begin position="97"/>
        <end position="164"/>
    </location>
</feature>
<evidence type="ECO:0000256" key="2">
    <source>
        <dbReference type="ARBA" id="ARBA00022737"/>
    </source>
</evidence>
<evidence type="ECO:0000259" key="6">
    <source>
        <dbReference type="Pfam" id="PF00931"/>
    </source>
</evidence>
<name>S1RWE3_THECC</name>
<dbReference type="Proteomes" id="UP000026915">
    <property type="component" value="Unassembled WGS sequence"/>
</dbReference>
<dbReference type="PANTHER" id="PTHR33463">
    <property type="entry name" value="NB-ARC DOMAIN-CONTAINING PROTEIN-RELATED"/>
    <property type="match status" value="1"/>
</dbReference>
<dbReference type="OMA" id="LMECEEH"/>
<keyword evidence="2" id="KW-0677">Repeat</keyword>
<proteinExistence type="predicted"/>
<sequence>MVPLNQVQLWLSRVQIVRAEAKVLIKGGTQQIQKLCFGGCFSKNCKSSYNFGKQVTRKFAEIVDLKNEGDFERVAENELAPHVDVRPTEPTVGLESTLANVWHLLEEKGVGIIGLYGLGGVGKTTLLTQTNNKLSNNLIGYDIVIWVVASKDHTIEKVQKKIGEKDDVWERVDLIKVGIPVPNQDNDSKLVFTTRFLEVCGEMEAHEKIEVKCLSENAVWKLFEEKVGGETLDSHLDIRELAKQVAAKCGGLPLALITIGQAMACKKMPQNWKYAIEVLKEFPHKLPRMDEQVYPLLKFSYDSLLINAMRSCLLYCSLFFKYSKISIYGLIGFWFCKGFLNEFDNISRARMQGYNIINSLLNACLLERDEDVKFVRMHDVIHDMLLWIARECEALEKKFLVQAGERSIEAFDVGNWEGVRMSLVKNGIEDLRGNLTYPNLQTLFLIDNKLKVISDGFF</sequence>
<dbReference type="Pfam" id="PF23559">
    <property type="entry name" value="WHD_DRP"/>
    <property type="match status" value="1"/>
</dbReference>
<dbReference type="InterPro" id="IPR002182">
    <property type="entry name" value="NB-ARC"/>
</dbReference>
<dbReference type="Gramene" id="EOY20440">
    <property type="protein sequence ID" value="EOY20440"/>
    <property type="gene ID" value="TCM_046038"/>
</dbReference>
<keyword evidence="9" id="KW-1185">Reference proteome</keyword>
<dbReference type="PRINTS" id="PR00364">
    <property type="entry name" value="DISEASERSIST"/>
</dbReference>